<name>E3ND35_CAERE</name>
<sequence>MDSCDPRPHPKYGSTK</sequence>
<dbReference type="Proteomes" id="UP000008281">
    <property type="component" value="Unassembled WGS sequence"/>
</dbReference>
<dbReference type="EMBL" id="DS268605">
    <property type="protein sequence ID" value="EFO93450.1"/>
    <property type="molecule type" value="Genomic_DNA"/>
</dbReference>
<accession>E3ND35</accession>
<evidence type="ECO:0000313" key="1">
    <source>
        <dbReference type="EMBL" id="EFO93450.1"/>
    </source>
</evidence>
<gene>
    <name evidence="1" type="ORF">CRE_23117</name>
</gene>
<dbReference type="AlphaFoldDB" id="E3ND35"/>
<organism evidence="2">
    <name type="scientific">Caenorhabditis remanei</name>
    <name type="common">Caenorhabditis vulgaris</name>
    <dbReference type="NCBI Taxonomy" id="31234"/>
    <lineage>
        <taxon>Eukaryota</taxon>
        <taxon>Metazoa</taxon>
        <taxon>Ecdysozoa</taxon>
        <taxon>Nematoda</taxon>
        <taxon>Chromadorea</taxon>
        <taxon>Rhabditida</taxon>
        <taxon>Rhabditina</taxon>
        <taxon>Rhabditomorpha</taxon>
        <taxon>Rhabditoidea</taxon>
        <taxon>Rhabditidae</taxon>
        <taxon>Peloderinae</taxon>
        <taxon>Caenorhabditis</taxon>
    </lineage>
</organism>
<evidence type="ECO:0000313" key="2">
    <source>
        <dbReference type="Proteomes" id="UP000008281"/>
    </source>
</evidence>
<dbReference type="InParanoid" id="E3ND35"/>
<keyword evidence="2" id="KW-1185">Reference proteome</keyword>
<protein>
    <submittedName>
        <fullName evidence="1">Uncharacterized protein</fullName>
    </submittedName>
</protein>
<reference evidence="1" key="1">
    <citation type="submission" date="2007-07" db="EMBL/GenBank/DDBJ databases">
        <title>PCAP assembly of the Caenorhabditis remanei genome.</title>
        <authorList>
            <consortium name="The Caenorhabditis remanei Sequencing Consortium"/>
            <person name="Wilson R.K."/>
        </authorList>
    </citation>
    <scope>NUCLEOTIDE SEQUENCE [LARGE SCALE GENOMIC DNA]</scope>
    <source>
        <strain evidence="1">PB4641</strain>
    </source>
</reference>
<proteinExistence type="predicted"/>